<evidence type="ECO:0000256" key="2">
    <source>
        <dbReference type="ARBA" id="ARBA00022703"/>
    </source>
</evidence>
<keyword evidence="10" id="KW-1185">Reference proteome</keyword>
<dbReference type="Pfam" id="PF13920">
    <property type="entry name" value="zf-C3HC4_3"/>
    <property type="match status" value="1"/>
</dbReference>
<feature type="region of interest" description="Disordered" evidence="7">
    <location>
        <begin position="451"/>
        <end position="527"/>
    </location>
</feature>
<feature type="compositionally biased region" description="Polar residues" evidence="7">
    <location>
        <begin position="398"/>
        <end position="418"/>
    </location>
</feature>
<dbReference type="PANTHER" id="PTHR10044">
    <property type="entry name" value="INHIBITOR OF APOPTOSIS"/>
    <property type="match status" value="1"/>
</dbReference>
<dbReference type="FunFam" id="1.10.1170.10:FF:000003">
    <property type="entry name" value="E3 ubiquitin-protein ligase XIAP"/>
    <property type="match status" value="1"/>
</dbReference>
<dbReference type="GO" id="GO:0051726">
    <property type="term" value="P:regulation of cell cycle"/>
    <property type="evidence" value="ECO:0007669"/>
    <property type="project" value="TreeGrafter"/>
</dbReference>
<keyword evidence="5" id="KW-0862">Zinc</keyword>
<dbReference type="FunFam" id="1.10.1170.10:FF:000002">
    <property type="entry name" value="Baculoviral IAP repeat containing 7"/>
    <property type="match status" value="1"/>
</dbReference>
<dbReference type="Proteomes" id="UP001186944">
    <property type="component" value="Unassembled WGS sequence"/>
</dbReference>
<dbReference type="SMART" id="SM00238">
    <property type="entry name" value="BIR"/>
    <property type="match status" value="2"/>
</dbReference>
<feature type="domain" description="RING-type" evidence="8">
    <location>
        <begin position="1575"/>
        <end position="1610"/>
    </location>
</feature>
<accession>A0AA88Y3T5</accession>
<dbReference type="GO" id="GO:0005634">
    <property type="term" value="C:nucleus"/>
    <property type="evidence" value="ECO:0007669"/>
    <property type="project" value="TreeGrafter"/>
</dbReference>
<evidence type="ECO:0000259" key="8">
    <source>
        <dbReference type="PROSITE" id="PS50089"/>
    </source>
</evidence>
<dbReference type="GO" id="GO:0006915">
    <property type="term" value="P:apoptotic process"/>
    <property type="evidence" value="ECO:0007669"/>
    <property type="project" value="UniProtKB-KW"/>
</dbReference>
<dbReference type="SUPFAM" id="SSF57924">
    <property type="entry name" value="Inhibitor of apoptosis (IAP) repeat"/>
    <property type="match status" value="2"/>
</dbReference>
<feature type="compositionally biased region" description="Polar residues" evidence="7">
    <location>
        <begin position="341"/>
        <end position="350"/>
    </location>
</feature>
<dbReference type="EMBL" id="VSWD01000007">
    <property type="protein sequence ID" value="KAK3097553.1"/>
    <property type="molecule type" value="Genomic_DNA"/>
</dbReference>
<dbReference type="Gene3D" id="1.10.533.10">
    <property type="entry name" value="Death Domain, Fas"/>
    <property type="match status" value="1"/>
</dbReference>
<feature type="compositionally biased region" description="Low complexity" evidence="7">
    <location>
        <begin position="306"/>
        <end position="322"/>
    </location>
</feature>
<comment type="similarity">
    <text evidence="1">Belongs to the IAP family.</text>
</comment>
<dbReference type="Pfam" id="PF00653">
    <property type="entry name" value="BIR"/>
    <property type="match status" value="2"/>
</dbReference>
<feature type="region of interest" description="Disordered" evidence="7">
    <location>
        <begin position="1481"/>
        <end position="1554"/>
    </location>
</feature>
<dbReference type="CDD" id="cd16713">
    <property type="entry name" value="RING-HC_BIRC2_3_7"/>
    <property type="match status" value="1"/>
</dbReference>
<feature type="region of interest" description="Disordered" evidence="7">
    <location>
        <begin position="1228"/>
        <end position="1341"/>
    </location>
</feature>
<evidence type="ECO:0000256" key="3">
    <source>
        <dbReference type="ARBA" id="ARBA00022723"/>
    </source>
</evidence>
<dbReference type="InterPro" id="IPR011029">
    <property type="entry name" value="DEATH-like_dom_sf"/>
</dbReference>
<feature type="region of interest" description="Disordered" evidence="7">
    <location>
        <begin position="300"/>
        <end position="323"/>
    </location>
</feature>
<comment type="caution">
    <text evidence="9">The sequence shown here is derived from an EMBL/GenBank/DDBJ whole genome shotgun (WGS) entry which is preliminary data.</text>
</comment>
<dbReference type="PROSITE" id="PS50143">
    <property type="entry name" value="BIR_REPEAT_2"/>
    <property type="match status" value="2"/>
</dbReference>
<dbReference type="PANTHER" id="PTHR10044:SF139">
    <property type="entry name" value="DEATH-ASSOCIATED INHIBITOR OF APOPTOSIS 2"/>
    <property type="match status" value="1"/>
</dbReference>
<dbReference type="GO" id="GO:0043066">
    <property type="term" value="P:negative regulation of apoptotic process"/>
    <property type="evidence" value="ECO:0007669"/>
    <property type="project" value="TreeGrafter"/>
</dbReference>
<feature type="region of interest" description="Disordered" evidence="7">
    <location>
        <begin position="335"/>
        <end position="418"/>
    </location>
</feature>
<keyword evidence="3" id="KW-0479">Metal-binding</keyword>
<reference evidence="9" key="1">
    <citation type="submission" date="2019-08" db="EMBL/GenBank/DDBJ databases">
        <title>The improved chromosome-level genome for the pearl oyster Pinctada fucata martensii using PacBio sequencing and Hi-C.</title>
        <authorList>
            <person name="Zheng Z."/>
        </authorList>
    </citation>
    <scope>NUCLEOTIDE SEQUENCE</scope>
    <source>
        <strain evidence="9">ZZ-2019</strain>
        <tissue evidence="9">Adductor muscle</tissue>
    </source>
</reference>
<dbReference type="PROSITE" id="PS50089">
    <property type="entry name" value="ZF_RING_2"/>
    <property type="match status" value="1"/>
</dbReference>
<proteinExistence type="inferred from homology"/>
<feature type="compositionally biased region" description="Low complexity" evidence="7">
    <location>
        <begin position="1303"/>
        <end position="1313"/>
    </location>
</feature>
<dbReference type="InterPro" id="IPR050784">
    <property type="entry name" value="IAP"/>
</dbReference>
<feature type="compositionally biased region" description="Polar residues" evidence="7">
    <location>
        <begin position="1279"/>
        <end position="1289"/>
    </location>
</feature>
<feature type="compositionally biased region" description="Polar residues" evidence="7">
    <location>
        <begin position="375"/>
        <end position="387"/>
    </location>
</feature>
<feature type="compositionally biased region" description="Basic and acidic residues" evidence="7">
    <location>
        <begin position="1482"/>
        <end position="1494"/>
    </location>
</feature>
<evidence type="ECO:0000313" key="10">
    <source>
        <dbReference type="Proteomes" id="UP001186944"/>
    </source>
</evidence>
<feature type="compositionally biased region" description="Low complexity" evidence="7">
    <location>
        <begin position="1228"/>
        <end position="1254"/>
    </location>
</feature>
<gene>
    <name evidence="9" type="ORF">FSP39_010717</name>
</gene>
<evidence type="ECO:0000256" key="6">
    <source>
        <dbReference type="PROSITE-ProRule" id="PRU00175"/>
    </source>
</evidence>
<organism evidence="9 10">
    <name type="scientific">Pinctada imbricata</name>
    <name type="common">Atlantic pearl-oyster</name>
    <name type="synonym">Pinctada martensii</name>
    <dbReference type="NCBI Taxonomy" id="66713"/>
    <lineage>
        <taxon>Eukaryota</taxon>
        <taxon>Metazoa</taxon>
        <taxon>Spiralia</taxon>
        <taxon>Lophotrochozoa</taxon>
        <taxon>Mollusca</taxon>
        <taxon>Bivalvia</taxon>
        <taxon>Autobranchia</taxon>
        <taxon>Pteriomorphia</taxon>
        <taxon>Pterioida</taxon>
        <taxon>Pterioidea</taxon>
        <taxon>Pteriidae</taxon>
        <taxon>Pinctada</taxon>
    </lineage>
</organism>
<name>A0AA88Y3T5_PINIB</name>
<keyword evidence="2" id="KW-0053">Apoptosis</keyword>
<sequence length="1622" mass="180513">MILNIRKFFGKALKWRKRGKFRKRKESDEKSIEDETNVLRVDDKKTCRCLEESYGSNENLSASTTNEQQECVTGDRYHVSGNSSDGQIVPAMHTYSDGNHDIVPMTNSVSGENFDGMIVHPYTCDQSINNIASLKEATVQYGEGKGTHLNISLNLNVMGDGPSQTLIVKDFDGRTLEISKSVSVCKCERLHTGNRHIEGSNTQRACEQESSCHREHSSDTGACIEQFQNSNICIAYPISNTEHEYMVETRGIQSESRSDSCTSKICSSDKQFEDSNTSSTCHVSSIKEAHVETIRSNKTEFRNENSLSLQSASSSDAGTSSDVHYSEATSAHYLDIHESRTTSNNINSLDQNKESSRGNLIGLRTERQRPDLTETIGQTSELTGNSDKPSDNSRNDTNDSYSNETGMTGQCQTHSENGQSHILSTIPKEVHRSVSNLSLLATNFKQLSDGWSVIDDSSDDGNDDDNDDYSDTDDGSDTDDDSDTGDDSDTDNGRNIHDDSESDDDTNHDEEEIGVVNEDTERTEDNSSVYCEEFTEECHNSTQRTPLRLQQSVFNIADMLPILAYLTPKSELMTFKNELQTSDLAVKRNFFPRSGALPFKEEQFELEILLGDCLIDLRALFVLEFHTVCYNRAREVIILTKFAKHSRGSTVPLTISVIEIGCNFTQSPSEANQFLEYKKEDVYSKTHEEHCKPDPFASRFLTFLHRKEEIDGFSTDFLDSIGKYTLIYHMESSGLLYSSVQQVEKYFAQKDNMDKTERQALLRFSSCEPIKDIHLWRSEFFDVHNGSAIFNDNSFLHTMPIERKSESMEASKLSSNKNKCNPSNTNLNVCLMTSNCTSTARKTSLISEMQLPGVKNQHLPSERKSVRSNKRTSSTIKRADRQYLQSNSQISKGSNKSVLEIRVQGCNSTAPELSPGQSLLSAECRSIGKRSKPLTLCIKLQDKRGRKSLIRKEVCPKVELKIQKNIERSCLHRKNASKGHSISDLKLKLKDISIEDLLYILQNSVTNARKSLEFLRRPLRISSSQRIISVYPITEPRTGLDGYFQRVLEGEEMTYRDKMQYEWLRIQSFWSFPINVGMSMIYLARNGFYYTGRSTECRCYFCGHTYNDWEATDNNSERIIEIHRRISPNCVFLTGSSHNNVPIHQESPVSFAFGAPPPREPRTAIEGSVPSPPGATSEATGLSDHAQASASAALLPNFPATSLHAPSMSTSGQANSVSSAPVSAQSSTATAATTNQPLAPSVTASSSSGLPSTSQPTASQSGATFLVEPSPTISMPPASHSSGQGSSDPLQHAKPLPQRDKSQSPGQQSHGQQNAPETGRQRMGTSTTAPPRPQRFDPLGINFDRPRYPAYAVLTVRNGSYSDWPTSLTQEPLDMALAGFFYAGYGDYVRCFFCGGGLRNWDDGDDPWVEHAKWFPRCAFVRQNKGEKFVNDIQRRHHEQVLMVMRFNVCRQAPLPMSATNLADIIFEFENGNSNSNIAEVRQSEGEEVERTTEGVRSASHATEGIRKEPPATEGVRTEPPATEGVKTSSPATEDVRIESPSETTPSDVAESGRISEDLETLKEENISLKEKLKCKVCLEKDVAVAFLPCGHLVCCTDCAPAIRICIICNEMVKGTVKTFFP</sequence>
<evidence type="ECO:0000256" key="7">
    <source>
        <dbReference type="SAM" id="MobiDB-lite"/>
    </source>
</evidence>
<feature type="region of interest" description="Disordered" evidence="7">
    <location>
        <begin position="855"/>
        <end position="880"/>
    </location>
</feature>
<dbReference type="GO" id="GO:0061630">
    <property type="term" value="F:ubiquitin protein ligase activity"/>
    <property type="evidence" value="ECO:0007669"/>
    <property type="project" value="TreeGrafter"/>
</dbReference>
<dbReference type="InterPro" id="IPR001370">
    <property type="entry name" value="BIR_rpt"/>
</dbReference>
<dbReference type="GO" id="GO:0031398">
    <property type="term" value="P:positive regulation of protein ubiquitination"/>
    <property type="evidence" value="ECO:0007669"/>
    <property type="project" value="TreeGrafter"/>
</dbReference>
<evidence type="ECO:0000256" key="5">
    <source>
        <dbReference type="ARBA" id="ARBA00022833"/>
    </source>
</evidence>
<evidence type="ECO:0000256" key="4">
    <source>
        <dbReference type="ARBA" id="ARBA00022771"/>
    </source>
</evidence>
<feature type="region of interest" description="Disordered" evidence="7">
    <location>
        <begin position="1149"/>
        <end position="1188"/>
    </location>
</feature>
<protein>
    <recommendedName>
        <fullName evidence="8">RING-type domain-containing protein</fullName>
    </recommendedName>
</protein>
<dbReference type="CDD" id="cd00022">
    <property type="entry name" value="BIR"/>
    <property type="match status" value="2"/>
</dbReference>
<feature type="compositionally biased region" description="Basic and acidic residues" evidence="7">
    <location>
        <begin position="388"/>
        <end position="397"/>
    </location>
</feature>
<dbReference type="InterPro" id="IPR001841">
    <property type="entry name" value="Znf_RING"/>
</dbReference>
<dbReference type="PROSITE" id="PS01282">
    <property type="entry name" value="BIR_REPEAT_1"/>
    <property type="match status" value="1"/>
</dbReference>
<feature type="compositionally biased region" description="Acidic residues" evidence="7">
    <location>
        <begin position="456"/>
        <end position="490"/>
    </location>
</feature>
<feature type="compositionally biased region" description="Acidic residues" evidence="7">
    <location>
        <begin position="500"/>
        <end position="513"/>
    </location>
</feature>
<dbReference type="GO" id="GO:0043027">
    <property type="term" value="F:cysteine-type endopeptidase inhibitor activity involved in apoptotic process"/>
    <property type="evidence" value="ECO:0007669"/>
    <property type="project" value="TreeGrafter"/>
</dbReference>
<evidence type="ECO:0000313" key="9">
    <source>
        <dbReference type="EMBL" id="KAK3097553.1"/>
    </source>
</evidence>
<dbReference type="Gene3D" id="1.10.1170.10">
    <property type="entry name" value="Inhibitor Of Apoptosis Protein (2mihbC-IAP-1), Chain A"/>
    <property type="match status" value="3"/>
</dbReference>
<dbReference type="GO" id="GO:0008270">
    <property type="term" value="F:zinc ion binding"/>
    <property type="evidence" value="ECO:0007669"/>
    <property type="project" value="UniProtKB-KW"/>
</dbReference>
<evidence type="ECO:0000256" key="1">
    <source>
        <dbReference type="ARBA" id="ARBA00006672"/>
    </source>
</evidence>
<keyword evidence="4 6" id="KW-0863">Zinc-finger</keyword>
<dbReference type="GO" id="GO:0005737">
    <property type="term" value="C:cytoplasm"/>
    <property type="evidence" value="ECO:0007669"/>
    <property type="project" value="TreeGrafter"/>
</dbReference>